<dbReference type="Proteomes" id="UP000585422">
    <property type="component" value="Unassembled WGS sequence"/>
</dbReference>
<comment type="caution">
    <text evidence="1">The sequence shown here is derived from an EMBL/GenBank/DDBJ whole genome shotgun (WGS) entry which is preliminary data.</text>
</comment>
<keyword evidence="1" id="KW-0378">Hydrolase</keyword>
<keyword evidence="2" id="KW-1185">Reference proteome</keyword>
<reference evidence="1 2" key="1">
    <citation type="submission" date="2019-09" db="EMBL/GenBank/DDBJ databases">
        <title>Bird 10,000 Genomes (B10K) Project - Family phase.</title>
        <authorList>
            <person name="Zhang G."/>
        </authorList>
    </citation>
    <scope>NUCLEOTIDE SEQUENCE [LARGE SCALE GENOMIC DNA]</scope>
    <source>
        <strain evidence="1">OUT-0040</strain>
        <tissue evidence="1">Blood</tissue>
    </source>
</reference>
<gene>
    <name evidence="1" type="primary">Ddah1_1</name>
    <name evidence="1" type="ORF">HALALB_R16610</name>
</gene>
<dbReference type="AlphaFoldDB" id="A0A7K7P0A0"/>
<evidence type="ECO:0000313" key="1">
    <source>
        <dbReference type="EMBL" id="NWZ60860.1"/>
    </source>
</evidence>
<name>A0A7K7P0A0_HALAL</name>
<protein>
    <submittedName>
        <fullName evidence="1">DDAH1 dimethylaminohydrolase</fullName>
    </submittedName>
</protein>
<accession>A0A7K7P0A0</accession>
<feature type="non-terminal residue" evidence="1">
    <location>
        <position position="1"/>
    </location>
</feature>
<dbReference type="Gene3D" id="3.75.10.10">
    <property type="entry name" value="L-arginine/glycine Amidinotransferase, Chain A"/>
    <property type="match status" value="1"/>
</dbReference>
<proteinExistence type="predicted"/>
<dbReference type="GO" id="GO:0016787">
    <property type="term" value="F:hydrolase activity"/>
    <property type="evidence" value="ECO:0007669"/>
    <property type="project" value="UniProtKB-KW"/>
</dbReference>
<dbReference type="OrthoDB" id="9310469at2759"/>
<sequence length="59" mass="5928">GGAAGGVLVHRSPEEFPSSLQPFQKVPGVTLVPAALSEAAKVGGALSSCCLLLNRRPDA</sequence>
<feature type="non-terminal residue" evidence="1">
    <location>
        <position position="59"/>
    </location>
</feature>
<organism evidence="1 2">
    <name type="scientific">Haliaeetus albicilla</name>
    <name type="common">White-tailed sea-eagle</name>
    <name type="synonym">Falco albicilla</name>
    <dbReference type="NCBI Taxonomy" id="8969"/>
    <lineage>
        <taxon>Eukaryota</taxon>
        <taxon>Metazoa</taxon>
        <taxon>Chordata</taxon>
        <taxon>Craniata</taxon>
        <taxon>Vertebrata</taxon>
        <taxon>Euteleostomi</taxon>
        <taxon>Archelosauria</taxon>
        <taxon>Archosauria</taxon>
        <taxon>Dinosauria</taxon>
        <taxon>Saurischia</taxon>
        <taxon>Theropoda</taxon>
        <taxon>Coelurosauria</taxon>
        <taxon>Aves</taxon>
        <taxon>Neognathae</taxon>
        <taxon>Neoaves</taxon>
        <taxon>Telluraves</taxon>
        <taxon>Accipitrimorphae</taxon>
        <taxon>Accipitriformes</taxon>
        <taxon>Accipitridae</taxon>
        <taxon>Accipitrinae</taxon>
        <taxon>Haliaeetus</taxon>
    </lineage>
</organism>
<evidence type="ECO:0000313" key="2">
    <source>
        <dbReference type="Proteomes" id="UP000585422"/>
    </source>
</evidence>
<dbReference type="EMBL" id="VZSQ01001204">
    <property type="protein sequence ID" value="NWZ60860.1"/>
    <property type="molecule type" value="Genomic_DNA"/>
</dbReference>